<feature type="chain" id="PRO_5047195921" evidence="2">
    <location>
        <begin position="21"/>
        <end position="378"/>
    </location>
</feature>
<organism evidence="3 4">
    <name type="scientific">Candidatus Fokinia crypta</name>
    <dbReference type="NCBI Taxonomy" id="1920990"/>
    <lineage>
        <taxon>Bacteria</taxon>
        <taxon>Pseudomonadati</taxon>
        <taxon>Pseudomonadota</taxon>
        <taxon>Alphaproteobacteria</taxon>
        <taxon>Rickettsiales</taxon>
        <taxon>Candidatus Midichloriaceae</taxon>
        <taxon>Candidatus Fokinia</taxon>
    </lineage>
</organism>
<sequence>MRGIFCVVIPLCIVFSTASADDTQLIQNYANVLNKQRDESQEVFRKESISFDASLIKKAFFGISGGISTNFELTTAAPVVPYALDGNVQGGSSIISLAENVRSNSVFAQVGYNLYAQDTDVISCGLAVGYTTTTSNNNTTTSNNTSSSDDSSSAPSSGNVATALEVDRLNIGGFLQYQYYFTSLNGVYCYLKAYAFGSQVKLDLSVADDWEMVSAYGPAYTDSTCLTPVNAAYVQSTSLASVESAIGFGTSYNKMFFSPGVELGVGYLWNKLGMYFGFWGNFLDSQQSVLGSDNFGSIIKKKNVGELQVDNAANSFYNAGTTSTSVMTRIVGSSTKCIQINQVKSLSSLNDSVYNFSNLKLGTKEFVFSFVGGVNWYF</sequence>
<protein>
    <submittedName>
        <fullName evidence="3">Uncharacterized protein</fullName>
    </submittedName>
</protein>
<dbReference type="Proteomes" id="UP001325140">
    <property type="component" value="Chromosome"/>
</dbReference>
<feature type="signal peptide" evidence="2">
    <location>
        <begin position="1"/>
        <end position="20"/>
    </location>
</feature>
<accession>A0ABZ0USY8</accession>
<dbReference type="EMBL" id="CP110343">
    <property type="protein sequence ID" value="WPX98040.1"/>
    <property type="molecule type" value="Genomic_DNA"/>
</dbReference>
<evidence type="ECO:0000313" key="3">
    <source>
        <dbReference type="EMBL" id="WPX98040.1"/>
    </source>
</evidence>
<evidence type="ECO:0000313" key="4">
    <source>
        <dbReference type="Proteomes" id="UP001325140"/>
    </source>
</evidence>
<keyword evidence="4" id="KW-1185">Reference proteome</keyword>
<gene>
    <name evidence="3" type="ORF">Fokcrypt_00568</name>
</gene>
<evidence type="ECO:0000256" key="2">
    <source>
        <dbReference type="SAM" id="SignalP"/>
    </source>
</evidence>
<keyword evidence="2" id="KW-0732">Signal</keyword>
<feature type="compositionally biased region" description="Low complexity" evidence="1">
    <location>
        <begin position="135"/>
        <end position="153"/>
    </location>
</feature>
<evidence type="ECO:0000256" key="1">
    <source>
        <dbReference type="SAM" id="MobiDB-lite"/>
    </source>
</evidence>
<proteinExistence type="predicted"/>
<feature type="region of interest" description="Disordered" evidence="1">
    <location>
        <begin position="135"/>
        <end position="157"/>
    </location>
</feature>
<dbReference type="RefSeq" id="WP_323722016.1">
    <property type="nucleotide sequence ID" value="NZ_CP110343.1"/>
</dbReference>
<name>A0ABZ0USY8_9RICK</name>
<reference evidence="3" key="1">
    <citation type="submission" date="2022-10" db="EMBL/GenBank/DDBJ databases">
        <title>Host association and intracellularity evolved multiple times independently in the Rickettsiales.</title>
        <authorList>
            <person name="Castelli M."/>
            <person name="Nardi T."/>
            <person name="Gammuto L."/>
            <person name="Bellinzona G."/>
            <person name="Sabaneyeva E."/>
            <person name="Potekhin A."/>
            <person name="Serra V."/>
            <person name="Petroni G."/>
            <person name="Sassera D."/>
        </authorList>
    </citation>
    <scope>NUCLEOTIDE SEQUENCE [LARGE SCALE GENOMIC DNA]</scope>
    <source>
        <strain evidence="3">US_Bl 11III1</strain>
    </source>
</reference>